<dbReference type="Proteomes" id="UP000316096">
    <property type="component" value="Unassembled WGS sequence"/>
</dbReference>
<name>A0A543CIP1_9ACTN</name>
<dbReference type="AlphaFoldDB" id="A0A543CIP1"/>
<dbReference type="OrthoDB" id="4106779at2"/>
<proteinExistence type="predicted"/>
<organism evidence="1 2">
    <name type="scientific">Actinoallomurus bryophytorum</name>
    <dbReference type="NCBI Taxonomy" id="1490222"/>
    <lineage>
        <taxon>Bacteria</taxon>
        <taxon>Bacillati</taxon>
        <taxon>Actinomycetota</taxon>
        <taxon>Actinomycetes</taxon>
        <taxon>Streptosporangiales</taxon>
        <taxon>Thermomonosporaceae</taxon>
        <taxon>Actinoallomurus</taxon>
    </lineage>
</organism>
<accession>A0A543CIP1</accession>
<keyword evidence="2" id="KW-1185">Reference proteome</keyword>
<protein>
    <submittedName>
        <fullName evidence="1">Uncharacterized protein</fullName>
    </submittedName>
</protein>
<sequence>MSGTWRDRAREQVGAEVEARFQELLRDEPLTSDELETAMRVNRLTAMQAVEPDAKLDEEITIRLISEQIRTGLLMPGTADPILRNLQKAISASADEDIQLGIVGISSGSTVLHVCPVYLHGQTGDEPEPDDDQDDDLPGIPVAVPAAESSLDAAMHQLLELFDAAQNDEPLYAEPEMLEAFEGLVRTLDKSAIDVDFGWHAGTGTVRTGRLTAEGRQYAQRRMQPQIKRSLRTMRGYVSELSAPSGKGRIRLRTSTAGRSGPKIDITTDELIGLGLAFGEWVAVEVTVEERIDPLSRRSTTEYTYHALIERRR</sequence>
<dbReference type="EMBL" id="VFOZ01000001">
    <property type="protein sequence ID" value="TQL96961.1"/>
    <property type="molecule type" value="Genomic_DNA"/>
</dbReference>
<dbReference type="RefSeq" id="WP_141955751.1">
    <property type="nucleotide sequence ID" value="NZ_VFOZ01000001.1"/>
</dbReference>
<comment type="caution">
    <text evidence="1">The sequence shown here is derived from an EMBL/GenBank/DDBJ whole genome shotgun (WGS) entry which is preliminary data.</text>
</comment>
<gene>
    <name evidence="1" type="ORF">FB559_2516</name>
</gene>
<reference evidence="1 2" key="1">
    <citation type="submission" date="2019-06" db="EMBL/GenBank/DDBJ databases">
        <title>Sequencing the genomes of 1000 actinobacteria strains.</title>
        <authorList>
            <person name="Klenk H.-P."/>
        </authorList>
    </citation>
    <scope>NUCLEOTIDE SEQUENCE [LARGE SCALE GENOMIC DNA]</scope>
    <source>
        <strain evidence="1 2">DSM 102200</strain>
    </source>
</reference>
<evidence type="ECO:0000313" key="2">
    <source>
        <dbReference type="Proteomes" id="UP000316096"/>
    </source>
</evidence>
<evidence type="ECO:0000313" key="1">
    <source>
        <dbReference type="EMBL" id="TQL96961.1"/>
    </source>
</evidence>